<dbReference type="RefSeq" id="WP_344806672.1">
    <property type="nucleotide sequence ID" value="NZ_BAABAB010000022.1"/>
</dbReference>
<dbReference type="InterPro" id="IPR051258">
    <property type="entry name" value="Diverse_Substrate_Transporter"/>
</dbReference>
<dbReference type="EMBL" id="BAABAB010000022">
    <property type="protein sequence ID" value="GAA3628769.1"/>
    <property type="molecule type" value="Genomic_DNA"/>
</dbReference>
<feature type="transmembrane region" description="Helical" evidence="7">
    <location>
        <begin position="41"/>
        <end position="59"/>
    </location>
</feature>
<feature type="transmembrane region" description="Helical" evidence="7">
    <location>
        <begin position="150"/>
        <end position="169"/>
    </location>
</feature>
<feature type="transmembrane region" description="Helical" evidence="7">
    <location>
        <begin position="123"/>
        <end position="144"/>
    </location>
</feature>
<feature type="transmembrane region" description="Helical" evidence="7">
    <location>
        <begin position="9"/>
        <end position="29"/>
    </location>
</feature>
<evidence type="ECO:0000313" key="10">
    <source>
        <dbReference type="Proteomes" id="UP001501490"/>
    </source>
</evidence>
<feature type="transmembrane region" description="Helical" evidence="7">
    <location>
        <begin position="238"/>
        <end position="257"/>
    </location>
</feature>
<accession>A0ABP7AC61</accession>
<comment type="subcellular location">
    <subcellularLocation>
        <location evidence="1">Cell membrane</location>
        <topology evidence="1">Multi-pass membrane protein</topology>
    </subcellularLocation>
</comment>
<feature type="transmembrane region" description="Helical" evidence="7">
    <location>
        <begin position="176"/>
        <end position="196"/>
    </location>
</feature>
<evidence type="ECO:0000259" key="8">
    <source>
        <dbReference type="Pfam" id="PF00892"/>
    </source>
</evidence>
<evidence type="ECO:0000256" key="5">
    <source>
        <dbReference type="ARBA" id="ARBA00022989"/>
    </source>
</evidence>
<dbReference type="Proteomes" id="UP001501490">
    <property type="component" value="Unassembled WGS sequence"/>
</dbReference>
<evidence type="ECO:0000256" key="6">
    <source>
        <dbReference type="ARBA" id="ARBA00023136"/>
    </source>
</evidence>
<name>A0ABP7AC61_9ACTN</name>
<comment type="similarity">
    <text evidence="2">Belongs to the EamA transporter family.</text>
</comment>
<gene>
    <name evidence="9" type="ORF">GCM10022236_33940</name>
</gene>
<sequence length="303" mass="32401">MRTTDRREFGAFLALLTVTAVWGSTFFMIKDVVTRLPVADLLAVRFAIASLALLVFSIGRLKLDRRTLRRGALLGVLYGVAQILQTAGLAHTAASVSGFITGLYVVATPLLSALILHTKIPRTTWLAAVLATIGLGVLSLNGFSVGYGELLTLASAIVYALHIVALGRLSDGTDALSLSLVQMVMITILCTVAALPGGITLPSSTTDWLIVIYLAVVAGALTMFAQTWAQARIDASRAAVIMALEPVWAAFFAVTLGGESITLRMIIGGLAILSAIYLVELAPRLVERRARRRERRRAEAAER</sequence>
<feature type="domain" description="EamA" evidence="8">
    <location>
        <begin position="147"/>
        <end position="279"/>
    </location>
</feature>
<comment type="caution">
    <text evidence="9">The sequence shown here is derived from an EMBL/GenBank/DDBJ whole genome shotgun (WGS) entry which is preliminary data.</text>
</comment>
<reference evidence="10" key="1">
    <citation type="journal article" date="2019" name="Int. J. Syst. Evol. Microbiol.">
        <title>The Global Catalogue of Microorganisms (GCM) 10K type strain sequencing project: providing services to taxonomists for standard genome sequencing and annotation.</title>
        <authorList>
            <consortium name="The Broad Institute Genomics Platform"/>
            <consortium name="The Broad Institute Genome Sequencing Center for Infectious Disease"/>
            <person name="Wu L."/>
            <person name="Ma J."/>
        </authorList>
    </citation>
    <scope>NUCLEOTIDE SEQUENCE [LARGE SCALE GENOMIC DNA]</scope>
    <source>
        <strain evidence="10">JCM 16929</strain>
    </source>
</reference>
<protein>
    <submittedName>
        <fullName evidence="9">DMT family transporter</fullName>
    </submittedName>
</protein>
<evidence type="ECO:0000256" key="1">
    <source>
        <dbReference type="ARBA" id="ARBA00004651"/>
    </source>
</evidence>
<keyword evidence="5 7" id="KW-1133">Transmembrane helix</keyword>
<evidence type="ECO:0000313" key="9">
    <source>
        <dbReference type="EMBL" id="GAA3628769.1"/>
    </source>
</evidence>
<feature type="transmembrane region" description="Helical" evidence="7">
    <location>
        <begin position="96"/>
        <end position="116"/>
    </location>
</feature>
<dbReference type="InterPro" id="IPR000620">
    <property type="entry name" value="EamA_dom"/>
</dbReference>
<dbReference type="SUPFAM" id="SSF103481">
    <property type="entry name" value="Multidrug resistance efflux transporter EmrE"/>
    <property type="match status" value="2"/>
</dbReference>
<feature type="transmembrane region" description="Helical" evidence="7">
    <location>
        <begin position="208"/>
        <end position="226"/>
    </location>
</feature>
<feature type="transmembrane region" description="Helical" evidence="7">
    <location>
        <begin position="71"/>
        <end position="90"/>
    </location>
</feature>
<evidence type="ECO:0000256" key="4">
    <source>
        <dbReference type="ARBA" id="ARBA00022692"/>
    </source>
</evidence>
<evidence type="ECO:0000256" key="7">
    <source>
        <dbReference type="SAM" id="Phobius"/>
    </source>
</evidence>
<feature type="transmembrane region" description="Helical" evidence="7">
    <location>
        <begin position="263"/>
        <end position="286"/>
    </location>
</feature>
<dbReference type="InterPro" id="IPR037185">
    <property type="entry name" value="EmrE-like"/>
</dbReference>
<keyword evidence="4 7" id="KW-0812">Transmembrane</keyword>
<feature type="domain" description="EamA" evidence="8">
    <location>
        <begin position="11"/>
        <end position="139"/>
    </location>
</feature>
<evidence type="ECO:0000256" key="3">
    <source>
        <dbReference type="ARBA" id="ARBA00022475"/>
    </source>
</evidence>
<proteinExistence type="inferred from homology"/>
<keyword evidence="3" id="KW-1003">Cell membrane</keyword>
<dbReference type="PANTHER" id="PTHR42920">
    <property type="entry name" value="OS03G0707200 PROTEIN-RELATED"/>
    <property type="match status" value="1"/>
</dbReference>
<dbReference type="PANTHER" id="PTHR42920:SF5">
    <property type="entry name" value="EAMA DOMAIN-CONTAINING PROTEIN"/>
    <property type="match status" value="1"/>
</dbReference>
<keyword evidence="10" id="KW-1185">Reference proteome</keyword>
<evidence type="ECO:0000256" key="2">
    <source>
        <dbReference type="ARBA" id="ARBA00007362"/>
    </source>
</evidence>
<keyword evidence="6 7" id="KW-0472">Membrane</keyword>
<dbReference type="Pfam" id="PF00892">
    <property type="entry name" value="EamA"/>
    <property type="match status" value="2"/>
</dbReference>
<organism evidence="9 10">
    <name type="scientific">Microlunatus ginsengisoli</name>
    <dbReference type="NCBI Taxonomy" id="363863"/>
    <lineage>
        <taxon>Bacteria</taxon>
        <taxon>Bacillati</taxon>
        <taxon>Actinomycetota</taxon>
        <taxon>Actinomycetes</taxon>
        <taxon>Propionibacteriales</taxon>
        <taxon>Propionibacteriaceae</taxon>
        <taxon>Microlunatus</taxon>
    </lineage>
</organism>